<keyword evidence="3" id="KW-1185">Reference proteome</keyword>
<feature type="compositionally biased region" description="Basic and acidic residues" evidence="1">
    <location>
        <begin position="117"/>
        <end position="127"/>
    </location>
</feature>
<gene>
    <name evidence="2" type="ORF">Aiant_00140</name>
</gene>
<evidence type="ECO:0000256" key="1">
    <source>
        <dbReference type="SAM" id="MobiDB-lite"/>
    </source>
</evidence>
<feature type="region of interest" description="Disordered" evidence="1">
    <location>
        <begin position="35"/>
        <end position="68"/>
    </location>
</feature>
<dbReference type="EMBL" id="AP023356">
    <property type="protein sequence ID" value="BCJ39357.1"/>
    <property type="molecule type" value="Genomic_DNA"/>
</dbReference>
<feature type="compositionally biased region" description="Low complexity" evidence="1">
    <location>
        <begin position="103"/>
        <end position="113"/>
    </location>
</feature>
<sequence>MPSHAGAALAFPIRPAAGLGTAELTAGGLAAGGRVLAGAGGDDADRGGGPAEQPATTPQASRAVSSRRTRPGVMISFAMSSLPAGLVEPVCQRGAPVPGPEGPGARNGPAGAADIARSARPETPGRA</sequence>
<evidence type="ECO:0000313" key="3">
    <source>
        <dbReference type="Proteomes" id="UP000676967"/>
    </source>
</evidence>
<accession>A0ABM7LJC6</accession>
<organism evidence="2 3">
    <name type="scientific">Actinoplanes ianthinogenes</name>
    <dbReference type="NCBI Taxonomy" id="122358"/>
    <lineage>
        <taxon>Bacteria</taxon>
        <taxon>Bacillati</taxon>
        <taxon>Actinomycetota</taxon>
        <taxon>Actinomycetes</taxon>
        <taxon>Micromonosporales</taxon>
        <taxon>Micromonosporaceae</taxon>
        <taxon>Actinoplanes</taxon>
    </lineage>
</organism>
<feature type="compositionally biased region" description="Polar residues" evidence="1">
    <location>
        <begin position="54"/>
        <end position="64"/>
    </location>
</feature>
<reference evidence="2 3" key="1">
    <citation type="submission" date="2020-08" db="EMBL/GenBank/DDBJ databases">
        <title>Whole genome shotgun sequence of Actinoplanes ianthinogenes NBRC 13996.</title>
        <authorList>
            <person name="Komaki H."/>
            <person name="Tamura T."/>
        </authorList>
    </citation>
    <scope>NUCLEOTIDE SEQUENCE [LARGE SCALE GENOMIC DNA]</scope>
    <source>
        <strain evidence="2 3">NBRC 13996</strain>
    </source>
</reference>
<feature type="region of interest" description="Disordered" evidence="1">
    <location>
        <begin position="90"/>
        <end position="127"/>
    </location>
</feature>
<dbReference type="Proteomes" id="UP000676967">
    <property type="component" value="Chromosome"/>
</dbReference>
<protein>
    <submittedName>
        <fullName evidence="2">Uncharacterized protein</fullName>
    </submittedName>
</protein>
<evidence type="ECO:0000313" key="2">
    <source>
        <dbReference type="EMBL" id="BCJ39357.1"/>
    </source>
</evidence>
<proteinExistence type="predicted"/>
<name>A0ABM7LJC6_9ACTN</name>